<feature type="compositionally biased region" description="Low complexity" evidence="1">
    <location>
        <begin position="367"/>
        <end position="388"/>
    </location>
</feature>
<dbReference type="OrthoDB" id="3800039at2759"/>
<dbReference type="Proteomes" id="UP000293823">
    <property type="component" value="Unassembled WGS sequence"/>
</dbReference>
<protein>
    <submittedName>
        <fullName evidence="2">Uncharacterized protein</fullName>
    </submittedName>
</protein>
<evidence type="ECO:0000313" key="2">
    <source>
        <dbReference type="EMBL" id="RYO72540.1"/>
    </source>
</evidence>
<proteinExistence type="predicted"/>
<dbReference type="AlphaFoldDB" id="A0A4Q4SNY0"/>
<feature type="region of interest" description="Disordered" evidence="1">
    <location>
        <begin position="366"/>
        <end position="453"/>
    </location>
</feature>
<accession>A0A4Q4SNY0</accession>
<feature type="compositionally biased region" description="Basic residues" evidence="1">
    <location>
        <begin position="289"/>
        <end position="298"/>
    </location>
</feature>
<sequence length="566" mass="65118">MPYLIQPPAHSIDTCNQPFTYTLADPTPSELSKIKDLQKWGWQVSLHSQDDEKCLAATKGIEKAIKKKRRRTQMVYGDMMGDGSRPTFEEVWEQESIKRSTQRLFETEAKEMDISDQATIMSHMTQQKIWLHWADEEAEWEAEKFNDIQVVNEHSLLPNPSNLEDDETMDEYLYQRSAVIPVTRRQTKSASYFVEEDETNWHTVASPHSSRSTVSQFPAQETLQYSLSSTSKASSEELDFLLLDPHMLAMATCGHWCPPAFLHAWSRQNPQPTSAAPRTKLSSKDPKKPQKLRKKMARRYSEPSLNYWLSFGFARPLSWVKRKRNEKAVGNVNLIAPQQQQIESSGDAKRPLGTVSLHSTLQSFRLSRSTASSDTSPSTLQPTTSTGSNPSPDSQPNAVTLYQPEPRSVSPVPSTASSLIFPGREITQEKYFRRTNRPQDNLQPRQLTPPLGLEEENDPYEWQAWNLGRARQQSKTDRMLGRRNLRRSSAGDTSKGRTKNNWYDEFRKKMKEEQVQTQKERKEANKKKKKELGKLEKQERINREAEAREMLKKQGMFSVGYLPRYA</sequence>
<comment type="caution">
    <text evidence="2">The sequence shown here is derived from an EMBL/GenBank/DDBJ whole genome shotgun (WGS) entry which is preliminary data.</text>
</comment>
<gene>
    <name evidence="2" type="ORF">AA0113_g1055</name>
</gene>
<evidence type="ECO:0000313" key="3">
    <source>
        <dbReference type="Proteomes" id="UP000293823"/>
    </source>
</evidence>
<feature type="region of interest" description="Disordered" evidence="1">
    <location>
        <begin position="268"/>
        <end position="298"/>
    </location>
</feature>
<feature type="compositionally biased region" description="Basic and acidic residues" evidence="1">
    <location>
        <begin position="502"/>
        <end position="523"/>
    </location>
</feature>
<name>A0A4Q4SNY0_9PLEO</name>
<feature type="region of interest" description="Disordered" evidence="1">
    <location>
        <begin position="473"/>
        <end position="542"/>
    </location>
</feature>
<evidence type="ECO:0000256" key="1">
    <source>
        <dbReference type="SAM" id="MobiDB-lite"/>
    </source>
</evidence>
<keyword evidence="3" id="KW-1185">Reference proteome</keyword>
<dbReference type="EMBL" id="PEJP01000003">
    <property type="protein sequence ID" value="RYO72540.1"/>
    <property type="molecule type" value="Genomic_DNA"/>
</dbReference>
<organism evidence="2 3">
    <name type="scientific">Alternaria arborescens</name>
    <dbReference type="NCBI Taxonomy" id="156630"/>
    <lineage>
        <taxon>Eukaryota</taxon>
        <taxon>Fungi</taxon>
        <taxon>Dikarya</taxon>
        <taxon>Ascomycota</taxon>
        <taxon>Pezizomycotina</taxon>
        <taxon>Dothideomycetes</taxon>
        <taxon>Pleosporomycetidae</taxon>
        <taxon>Pleosporales</taxon>
        <taxon>Pleosporineae</taxon>
        <taxon>Pleosporaceae</taxon>
        <taxon>Alternaria</taxon>
        <taxon>Alternaria sect. Alternaria</taxon>
    </lineage>
</organism>
<feature type="compositionally biased region" description="Basic and acidic residues" evidence="1">
    <location>
        <begin position="532"/>
        <end position="542"/>
    </location>
</feature>
<feature type="compositionally biased region" description="Polar residues" evidence="1">
    <location>
        <begin position="389"/>
        <end position="400"/>
    </location>
</feature>
<reference evidence="3" key="1">
    <citation type="journal article" date="2019" name="bioRxiv">
        <title>Genomics, evolutionary history and diagnostics of the Alternaria alternata species group including apple and Asian pear pathotypes.</title>
        <authorList>
            <person name="Armitage A.D."/>
            <person name="Cockerton H.M."/>
            <person name="Sreenivasaprasad S."/>
            <person name="Woodhall J.W."/>
            <person name="Lane C.R."/>
            <person name="Harrison R.J."/>
            <person name="Clarkson J.P."/>
        </authorList>
    </citation>
    <scope>NUCLEOTIDE SEQUENCE [LARGE SCALE GENOMIC DNA]</scope>
    <source>
        <strain evidence="3">RGR 97.0016</strain>
    </source>
</reference>